<keyword evidence="4" id="KW-1185">Reference proteome</keyword>
<dbReference type="InterPro" id="IPR029016">
    <property type="entry name" value="GAF-like_dom_sf"/>
</dbReference>
<dbReference type="Pfam" id="PF13185">
    <property type="entry name" value="GAF_2"/>
    <property type="match status" value="1"/>
</dbReference>
<dbReference type="SUPFAM" id="SSF55781">
    <property type="entry name" value="GAF domain-like"/>
    <property type="match status" value="1"/>
</dbReference>
<accession>A0ABM7WZ70</accession>
<proteinExistence type="predicted"/>
<dbReference type="InterPro" id="IPR003018">
    <property type="entry name" value="GAF"/>
</dbReference>
<organism evidence="3 4">
    <name type="scientific">Anaeromyxobacter oryzae</name>
    <dbReference type="NCBI Taxonomy" id="2918170"/>
    <lineage>
        <taxon>Bacteria</taxon>
        <taxon>Pseudomonadati</taxon>
        <taxon>Myxococcota</taxon>
        <taxon>Myxococcia</taxon>
        <taxon>Myxococcales</taxon>
        <taxon>Cystobacterineae</taxon>
        <taxon>Anaeromyxobacteraceae</taxon>
        <taxon>Anaeromyxobacter</taxon>
    </lineage>
</organism>
<name>A0ABM7WZ70_9BACT</name>
<evidence type="ECO:0000313" key="4">
    <source>
        <dbReference type="Proteomes" id="UP001162891"/>
    </source>
</evidence>
<dbReference type="SMART" id="SM00065">
    <property type="entry name" value="GAF"/>
    <property type="match status" value="1"/>
</dbReference>
<feature type="region of interest" description="Disordered" evidence="1">
    <location>
        <begin position="1"/>
        <end position="30"/>
    </location>
</feature>
<evidence type="ECO:0000259" key="2">
    <source>
        <dbReference type="SMART" id="SM00065"/>
    </source>
</evidence>
<feature type="domain" description="GAF" evidence="2">
    <location>
        <begin position="33"/>
        <end position="202"/>
    </location>
</feature>
<dbReference type="Gene3D" id="3.30.450.40">
    <property type="match status" value="1"/>
</dbReference>
<gene>
    <name evidence="3" type="ORF">AMOR_37730</name>
</gene>
<sequence length="344" mass="36550">MASPHGSFRFARSSLNDPPDETPRGDPAALTPDHLARLLDLSRALSGAFGLADVAIVAAERGRVLTGASATQIVEVREADRLAVIAEDTGRAPPSAPRSGTFVRAGGPEHDVARSGEPAWLRSRAEASERCPNLALEALTGGPDGAAWAVLPLVADDEVNGVLTLVFDEVQGFDGPTRAFLCEVAAACGSALARGSLFTRERSRANASEEARAAGEVRERLTARQIADRTRLYERERFARARAEAETIVAVRAANELERDATAARDPALRATSAHPLDAFVVQYEETGVDGPVAGLLGVFSSEATARDALRELDRSRSLAFHASITAWTLDVPGPRTRVEIDLS</sequence>
<dbReference type="Proteomes" id="UP001162891">
    <property type="component" value="Chromosome"/>
</dbReference>
<dbReference type="RefSeq" id="WP_248353253.1">
    <property type="nucleotide sequence ID" value="NZ_AP025591.1"/>
</dbReference>
<evidence type="ECO:0000256" key="1">
    <source>
        <dbReference type="SAM" id="MobiDB-lite"/>
    </source>
</evidence>
<evidence type="ECO:0000313" key="3">
    <source>
        <dbReference type="EMBL" id="BDG04777.1"/>
    </source>
</evidence>
<reference evidence="4" key="1">
    <citation type="journal article" date="2022" name="Int. J. Syst. Evol. Microbiol.">
        <title>Anaeromyxobacter oryzae sp. nov., Anaeromyxobacter diazotrophicus sp. nov. and Anaeromyxobacter paludicola sp. nov., isolated from paddy soils.</title>
        <authorList>
            <person name="Itoh H."/>
            <person name="Xu Z."/>
            <person name="Mise K."/>
            <person name="Masuda Y."/>
            <person name="Ushijima N."/>
            <person name="Hayakawa C."/>
            <person name="Shiratori Y."/>
            <person name="Senoo K."/>
        </authorList>
    </citation>
    <scope>NUCLEOTIDE SEQUENCE [LARGE SCALE GENOMIC DNA]</scope>
    <source>
        <strain evidence="4">Red232</strain>
    </source>
</reference>
<dbReference type="EMBL" id="AP025591">
    <property type="protein sequence ID" value="BDG04777.1"/>
    <property type="molecule type" value="Genomic_DNA"/>
</dbReference>
<protein>
    <recommendedName>
        <fullName evidence="2">GAF domain-containing protein</fullName>
    </recommendedName>
</protein>